<keyword evidence="5 8" id="KW-1133">Transmembrane helix</keyword>
<evidence type="ECO:0000256" key="1">
    <source>
        <dbReference type="ARBA" id="ARBA00004651"/>
    </source>
</evidence>
<evidence type="ECO:0000256" key="2">
    <source>
        <dbReference type="ARBA" id="ARBA00022475"/>
    </source>
</evidence>
<organism evidence="9 10">
    <name type="scientific">Sphingobium psychrophilum</name>
    <dbReference type="NCBI Taxonomy" id="2728834"/>
    <lineage>
        <taxon>Bacteria</taxon>
        <taxon>Pseudomonadati</taxon>
        <taxon>Pseudomonadota</taxon>
        <taxon>Alphaproteobacteria</taxon>
        <taxon>Sphingomonadales</taxon>
        <taxon>Sphingomonadaceae</taxon>
        <taxon>Sphingobium</taxon>
    </lineage>
</organism>
<sequence length="366" mass="39194">MAEFLQEMAPIDSRTPVTTVDSQRVLIAALAYGAVFWLCYIAYAFHLGMIGNDFGVFHRAASEPLSSVYALREANPFAYPPTTLLWLQPLAWLSLKSGFVLWVTLSIGAIAWASNRLAGPRVALLVVFSPALVTTIAVGQFGALVAAMILIAVSLKGWRQGLLLGLAATIKPQILLAAPLILLTRKDWGALIGASIAVAATITIELLALGSQLWLDWAKALRAFPKAVDHAHAYAGSVSPMGVASNFHLSTWPFFILGVTIAVLLITKRSRGADCLELAGLIILASALMSPYLLTYDTIAIVPFVVQQMLVRGGRNQTAALAVFVSPFLALSLLWLTVTMLLRKSPYLDIYGSGTDGSNRTASTIG</sequence>
<dbReference type="Proteomes" id="UP000519023">
    <property type="component" value="Unassembled WGS sequence"/>
</dbReference>
<dbReference type="Pfam" id="PF09594">
    <property type="entry name" value="GT87"/>
    <property type="match status" value="1"/>
</dbReference>
<keyword evidence="2" id="KW-1003">Cell membrane</keyword>
<keyword evidence="6 8" id="KW-0472">Membrane</keyword>
<protein>
    <submittedName>
        <fullName evidence="9">DUF2029 domain-containing protein</fullName>
    </submittedName>
</protein>
<evidence type="ECO:0000256" key="8">
    <source>
        <dbReference type="SAM" id="Phobius"/>
    </source>
</evidence>
<evidence type="ECO:0000313" key="10">
    <source>
        <dbReference type="Proteomes" id="UP000519023"/>
    </source>
</evidence>
<feature type="transmembrane region" description="Helical" evidence="8">
    <location>
        <begin position="278"/>
        <end position="306"/>
    </location>
</feature>
<feature type="transmembrane region" description="Helical" evidence="8">
    <location>
        <begin position="190"/>
        <end position="215"/>
    </location>
</feature>
<comment type="similarity">
    <text evidence="7">Belongs to the glycosyltransferase 87 family.</text>
</comment>
<name>A0A7X9WSQ6_9SPHN</name>
<keyword evidence="10" id="KW-1185">Reference proteome</keyword>
<evidence type="ECO:0000313" key="9">
    <source>
        <dbReference type="EMBL" id="NML09123.1"/>
    </source>
</evidence>
<evidence type="ECO:0000256" key="4">
    <source>
        <dbReference type="ARBA" id="ARBA00022692"/>
    </source>
</evidence>
<keyword evidence="3" id="KW-0808">Transferase</keyword>
<dbReference type="GO" id="GO:0016758">
    <property type="term" value="F:hexosyltransferase activity"/>
    <property type="evidence" value="ECO:0007669"/>
    <property type="project" value="InterPro"/>
</dbReference>
<evidence type="ECO:0000256" key="3">
    <source>
        <dbReference type="ARBA" id="ARBA00022679"/>
    </source>
</evidence>
<gene>
    <name evidence="9" type="ORF">HHL08_03005</name>
</gene>
<feature type="transmembrane region" description="Helical" evidence="8">
    <location>
        <begin position="247"/>
        <end position="266"/>
    </location>
</feature>
<dbReference type="RefSeq" id="WP_169570970.1">
    <property type="nucleotide sequence ID" value="NZ_JABBFV010000001.1"/>
</dbReference>
<evidence type="ECO:0000256" key="5">
    <source>
        <dbReference type="ARBA" id="ARBA00022989"/>
    </source>
</evidence>
<dbReference type="InterPro" id="IPR018584">
    <property type="entry name" value="GT87"/>
</dbReference>
<feature type="transmembrane region" description="Helical" evidence="8">
    <location>
        <begin position="90"/>
        <end position="112"/>
    </location>
</feature>
<feature type="transmembrane region" description="Helical" evidence="8">
    <location>
        <begin position="124"/>
        <end position="155"/>
    </location>
</feature>
<evidence type="ECO:0000256" key="7">
    <source>
        <dbReference type="ARBA" id="ARBA00024033"/>
    </source>
</evidence>
<comment type="subcellular location">
    <subcellularLocation>
        <location evidence="1">Cell membrane</location>
        <topology evidence="1">Multi-pass membrane protein</topology>
    </subcellularLocation>
</comment>
<comment type="caution">
    <text evidence="9">The sequence shown here is derived from an EMBL/GenBank/DDBJ whole genome shotgun (WGS) entry which is preliminary data.</text>
</comment>
<feature type="transmembrane region" description="Helical" evidence="8">
    <location>
        <begin position="25"/>
        <end position="45"/>
    </location>
</feature>
<accession>A0A7X9WSQ6</accession>
<proteinExistence type="inferred from homology"/>
<feature type="transmembrane region" description="Helical" evidence="8">
    <location>
        <begin position="161"/>
        <end position="183"/>
    </location>
</feature>
<feature type="transmembrane region" description="Helical" evidence="8">
    <location>
        <begin position="318"/>
        <end position="342"/>
    </location>
</feature>
<dbReference type="EMBL" id="JABBFV010000001">
    <property type="protein sequence ID" value="NML09123.1"/>
    <property type="molecule type" value="Genomic_DNA"/>
</dbReference>
<dbReference type="GO" id="GO:0005886">
    <property type="term" value="C:plasma membrane"/>
    <property type="evidence" value="ECO:0007669"/>
    <property type="project" value="UniProtKB-SubCell"/>
</dbReference>
<reference evidence="9 10" key="1">
    <citation type="submission" date="2020-04" db="EMBL/GenBank/DDBJ databases">
        <title>Sphingobium sp. AR-3-1 isolated from Arctic soil.</title>
        <authorList>
            <person name="Dahal R.H."/>
            <person name="Chaudhary D.K."/>
        </authorList>
    </citation>
    <scope>NUCLEOTIDE SEQUENCE [LARGE SCALE GENOMIC DNA]</scope>
    <source>
        <strain evidence="9 10">AR-3-1</strain>
    </source>
</reference>
<keyword evidence="4 8" id="KW-0812">Transmembrane</keyword>
<dbReference type="AlphaFoldDB" id="A0A7X9WSQ6"/>
<evidence type="ECO:0000256" key="6">
    <source>
        <dbReference type="ARBA" id="ARBA00023136"/>
    </source>
</evidence>